<organism evidence="1 2">
    <name type="scientific">Allacma fusca</name>
    <dbReference type="NCBI Taxonomy" id="39272"/>
    <lineage>
        <taxon>Eukaryota</taxon>
        <taxon>Metazoa</taxon>
        <taxon>Ecdysozoa</taxon>
        <taxon>Arthropoda</taxon>
        <taxon>Hexapoda</taxon>
        <taxon>Collembola</taxon>
        <taxon>Symphypleona</taxon>
        <taxon>Sminthuridae</taxon>
        <taxon>Allacma</taxon>
    </lineage>
</organism>
<name>A0A8J2JXJ6_9HEXA</name>
<gene>
    <name evidence="1" type="ORF">AFUS01_LOCUS16067</name>
</gene>
<dbReference type="AlphaFoldDB" id="A0A8J2JXJ6"/>
<evidence type="ECO:0000313" key="2">
    <source>
        <dbReference type="Proteomes" id="UP000708208"/>
    </source>
</evidence>
<keyword evidence="2" id="KW-1185">Reference proteome</keyword>
<accession>A0A8J2JXJ6</accession>
<reference evidence="1" key="1">
    <citation type="submission" date="2021-06" db="EMBL/GenBank/DDBJ databases">
        <authorList>
            <person name="Hodson N. C."/>
            <person name="Mongue J. A."/>
            <person name="Jaron S. K."/>
        </authorList>
    </citation>
    <scope>NUCLEOTIDE SEQUENCE</scope>
</reference>
<evidence type="ECO:0000313" key="1">
    <source>
        <dbReference type="EMBL" id="CAG7727214.1"/>
    </source>
</evidence>
<feature type="non-terminal residue" evidence="1">
    <location>
        <position position="1"/>
    </location>
</feature>
<dbReference type="Proteomes" id="UP000708208">
    <property type="component" value="Unassembled WGS sequence"/>
</dbReference>
<comment type="caution">
    <text evidence="1">The sequence shown here is derived from an EMBL/GenBank/DDBJ whole genome shotgun (WGS) entry which is preliminary data.</text>
</comment>
<protein>
    <submittedName>
        <fullName evidence="1">Uncharacterized protein</fullName>
    </submittedName>
</protein>
<sequence length="38" mass="4018">FIYLTFCSPYDATGPGNFLLGHNGKIRGLSVIGTGESN</sequence>
<dbReference type="EMBL" id="CAJVCH010145257">
    <property type="protein sequence ID" value="CAG7727214.1"/>
    <property type="molecule type" value="Genomic_DNA"/>
</dbReference>
<proteinExistence type="predicted"/>